<feature type="compositionally biased region" description="Basic and acidic residues" evidence="1">
    <location>
        <begin position="240"/>
        <end position="255"/>
    </location>
</feature>
<gene>
    <name evidence="2" type="ORF">HPB52_000952</name>
</gene>
<feature type="compositionally biased region" description="Polar residues" evidence="1">
    <location>
        <begin position="208"/>
        <end position="217"/>
    </location>
</feature>
<feature type="region of interest" description="Disordered" evidence="1">
    <location>
        <begin position="190"/>
        <end position="277"/>
    </location>
</feature>
<dbReference type="EMBL" id="JABSTV010001253">
    <property type="protein sequence ID" value="KAH7942760.1"/>
    <property type="molecule type" value="Genomic_DNA"/>
</dbReference>
<feature type="compositionally biased region" description="Polar residues" evidence="1">
    <location>
        <begin position="16"/>
        <end position="25"/>
    </location>
</feature>
<reference evidence="2" key="2">
    <citation type="submission" date="2021-09" db="EMBL/GenBank/DDBJ databases">
        <authorList>
            <person name="Jia N."/>
            <person name="Wang J."/>
            <person name="Shi W."/>
            <person name="Du L."/>
            <person name="Sun Y."/>
            <person name="Zhan W."/>
            <person name="Jiang J."/>
            <person name="Wang Q."/>
            <person name="Zhang B."/>
            <person name="Ji P."/>
            <person name="Sakyi L.B."/>
            <person name="Cui X."/>
            <person name="Yuan T."/>
            <person name="Jiang B."/>
            <person name="Yang W."/>
            <person name="Lam T.T.-Y."/>
            <person name="Chang Q."/>
            <person name="Ding S."/>
            <person name="Wang X."/>
            <person name="Zhu J."/>
            <person name="Ruan X."/>
            <person name="Zhao L."/>
            <person name="Wei J."/>
            <person name="Que T."/>
            <person name="Du C."/>
            <person name="Cheng J."/>
            <person name="Dai P."/>
            <person name="Han X."/>
            <person name="Huang E."/>
            <person name="Gao Y."/>
            <person name="Liu J."/>
            <person name="Shao H."/>
            <person name="Ye R."/>
            <person name="Li L."/>
            <person name="Wei W."/>
            <person name="Wang X."/>
            <person name="Wang C."/>
            <person name="Huo Q."/>
            <person name="Li W."/>
            <person name="Guo W."/>
            <person name="Chen H."/>
            <person name="Chen S."/>
            <person name="Zhou L."/>
            <person name="Zhou L."/>
            <person name="Ni X."/>
            <person name="Tian J."/>
            <person name="Zhou Y."/>
            <person name="Sheng Y."/>
            <person name="Liu T."/>
            <person name="Pan Y."/>
            <person name="Xia L."/>
            <person name="Li J."/>
            <person name="Zhao F."/>
            <person name="Cao W."/>
        </authorList>
    </citation>
    <scope>NUCLEOTIDE SEQUENCE</scope>
    <source>
        <strain evidence="2">Rsan-2018</strain>
        <tissue evidence="2">Larvae</tissue>
    </source>
</reference>
<organism evidence="2 3">
    <name type="scientific">Rhipicephalus sanguineus</name>
    <name type="common">Brown dog tick</name>
    <name type="synonym">Ixodes sanguineus</name>
    <dbReference type="NCBI Taxonomy" id="34632"/>
    <lineage>
        <taxon>Eukaryota</taxon>
        <taxon>Metazoa</taxon>
        <taxon>Ecdysozoa</taxon>
        <taxon>Arthropoda</taxon>
        <taxon>Chelicerata</taxon>
        <taxon>Arachnida</taxon>
        <taxon>Acari</taxon>
        <taxon>Parasitiformes</taxon>
        <taxon>Ixodida</taxon>
        <taxon>Ixodoidea</taxon>
        <taxon>Ixodidae</taxon>
        <taxon>Rhipicephalinae</taxon>
        <taxon>Rhipicephalus</taxon>
        <taxon>Rhipicephalus</taxon>
    </lineage>
</organism>
<comment type="caution">
    <text evidence="2">The sequence shown here is derived from an EMBL/GenBank/DDBJ whole genome shotgun (WGS) entry which is preliminary data.</text>
</comment>
<evidence type="ECO:0000313" key="2">
    <source>
        <dbReference type="EMBL" id="KAH7942760.1"/>
    </source>
</evidence>
<protein>
    <submittedName>
        <fullName evidence="2">Uncharacterized protein</fullName>
    </submittedName>
</protein>
<feature type="compositionally biased region" description="Basic and acidic residues" evidence="1">
    <location>
        <begin position="48"/>
        <end position="63"/>
    </location>
</feature>
<accession>A0A9D4SPX6</accession>
<feature type="region of interest" description="Disordered" evidence="1">
    <location>
        <begin position="1"/>
        <end position="85"/>
    </location>
</feature>
<keyword evidence="3" id="KW-1185">Reference proteome</keyword>
<dbReference type="Proteomes" id="UP000821837">
    <property type="component" value="Unassembled WGS sequence"/>
</dbReference>
<evidence type="ECO:0000313" key="3">
    <source>
        <dbReference type="Proteomes" id="UP000821837"/>
    </source>
</evidence>
<name>A0A9D4SPX6_RHISA</name>
<evidence type="ECO:0000256" key="1">
    <source>
        <dbReference type="SAM" id="MobiDB-lite"/>
    </source>
</evidence>
<sequence length="361" mass="38409">MVSEQRRSWPRLKNSPGCTLNSIRRGSQVEDEHRGVAQARGQHPGVDPVRRTARDETRAKDGRPVTGAGARPSSGGRDDGEAGTEPELYALSSSSSSVFSGQPLFLVARAAFSWPAHHACLSSSAPHADHHHGEPAHFKFGTARRAPHDADARSPLRASVLRCGGGSEEIDAVGLAANLGTATAARQHGDVAMVSEQRRSWPRLKNSPGGTLNSIRRGSQVEDEHRGVAHARGQHPGVDPVRRTARDETRAKDGRPVTGAGARPSSGGRDDGEAGTEPELYALSSSSSSVFSGQPLFLVARAAFSWPAHHACLSSSAPHADHHHGEPAHFKFGTARRAPHDADARSPSSYHSIAYLFICLL</sequence>
<dbReference type="AlphaFoldDB" id="A0A9D4SPX6"/>
<reference evidence="2" key="1">
    <citation type="journal article" date="2020" name="Cell">
        <title>Large-Scale Comparative Analyses of Tick Genomes Elucidate Their Genetic Diversity and Vector Capacities.</title>
        <authorList>
            <consortium name="Tick Genome and Microbiome Consortium (TIGMIC)"/>
            <person name="Jia N."/>
            <person name="Wang J."/>
            <person name="Shi W."/>
            <person name="Du L."/>
            <person name="Sun Y."/>
            <person name="Zhan W."/>
            <person name="Jiang J.F."/>
            <person name="Wang Q."/>
            <person name="Zhang B."/>
            <person name="Ji P."/>
            <person name="Bell-Sakyi L."/>
            <person name="Cui X.M."/>
            <person name="Yuan T.T."/>
            <person name="Jiang B.G."/>
            <person name="Yang W.F."/>
            <person name="Lam T.T."/>
            <person name="Chang Q.C."/>
            <person name="Ding S.J."/>
            <person name="Wang X.J."/>
            <person name="Zhu J.G."/>
            <person name="Ruan X.D."/>
            <person name="Zhao L."/>
            <person name="Wei J.T."/>
            <person name="Ye R.Z."/>
            <person name="Que T.C."/>
            <person name="Du C.H."/>
            <person name="Zhou Y.H."/>
            <person name="Cheng J.X."/>
            <person name="Dai P.F."/>
            <person name="Guo W.B."/>
            <person name="Han X.H."/>
            <person name="Huang E.J."/>
            <person name="Li L.F."/>
            <person name="Wei W."/>
            <person name="Gao Y.C."/>
            <person name="Liu J.Z."/>
            <person name="Shao H.Z."/>
            <person name="Wang X."/>
            <person name="Wang C.C."/>
            <person name="Yang T.C."/>
            <person name="Huo Q.B."/>
            <person name="Li W."/>
            <person name="Chen H.Y."/>
            <person name="Chen S.E."/>
            <person name="Zhou L.G."/>
            <person name="Ni X.B."/>
            <person name="Tian J.H."/>
            <person name="Sheng Y."/>
            <person name="Liu T."/>
            <person name="Pan Y.S."/>
            <person name="Xia L.Y."/>
            <person name="Li J."/>
            <person name="Zhao F."/>
            <person name="Cao W.C."/>
        </authorList>
    </citation>
    <scope>NUCLEOTIDE SEQUENCE</scope>
    <source>
        <strain evidence="2">Rsan-2018</strain>
    </source>
</reference>
<proteinExistence type="predicted"/>